<organism evidence="3 4">
    <name type="scientific">Pseudonocardia alaniniphila</name>
    <dbReference type="NCBI Taxonomy" id="75291"/>
    <lineage>
        <taxon>Bacteria</taxon>
        <taxon>Bacillati</taxon>
        <taxon>Actinomycetota</taxon>
        <taxon>Actinomycetes</taxon>
        <taxon>Pseudonocardiales</taxon>
        <taxon>Pseudonocardiaceae</taxon>
        <taxon>Pseudonocardia</taxon>
    </lineage>
</organism>
<reference evidence="3 4" key="1">
    <citation type="submission" date="2022-03" db="EMBL/GenBank/DDBJ databases">
        <title>Pseudonocardia alaer sp. nov., a novel actinomycete isolated from reed forest soil.</title>
        <authorList>
            <person name="Wang L."/>
        </authorList>
    </citation>
    <scope>NUCLEOTIDE SEQUENCE [LARGE SCALE GENOMIC DNA]</scope>
    <source>
        <strain evidence="3 4">Y-16303</strain>
    </source>
</reference>
<name>A0ABS9TTJ4_9PSEU</name>
<evidence type="ECO:0000313" key="4">
    <source>
        <dbReference type="Proteomes" id="UP001299970"/>
    </source>
</evidence>
<dbReference type="Pfam" id="PF05378">
    <property type="entry name" value="Hydant_A_N"/>
    <property type="match status" value="1"/>
</dbReference>
<dbReference type="Proteomes" id="UP001299970">
    <property type="component" value="Unassembled WGS sequence"/>
</dbReference>
<feature type="compositionally biased region" description="Polar residues" evidence="1">
    <location>
        <begin position="421"/>
        <end position="432"/>
    </location>
</feature>
<keyword evidence="4" id="KW-1185">Reference proteome</keyword>
<dbReference type="RefSeq" id="WP_241042352.1">
    <property type="nucleotide sequence ID" value="NZ_BAAAJF010000006.1"/>
</dbReference>
<comment type="caution">
    <text evidence="3">The sequence shown here is derived from an EMBL/GenBank/DDBJ whole genome shotgun (WGS) entry which is preliminary data.</text>
</comment>
<dbReference type="InterPro" id="IPR008040">
    <property type="entry name" value="Hydant_A_N"/>
</dbReference>
<dbReference type="EMBL" id="JAKXMK010000045">
    <property type="protein sequence ID" value="MCH6171546.1"/>
    <property type="molecule type" value="Genomic_DNA"/>
</dbReference>
<sequence length="432" mass="44434">MPGRAAPPALVGVSLGPARSHAVVIQNRSVITSLSVAGPDPAELFARIASELRLPVAGVVVDIGRLLLERILRQPAELSAVAMIRVVPRAASDPALGRHPDDVLERLITQRFTVPGGHDLFGHELRPLDREALGAVCREIAAHPTRCVAVVAAGAGTQPRHEREVADAVQAAVPDARISAAHEFGGQGLAAREATVVLNAALAVAAQDVLDRCERAAQRAMPGVPLHIARGDGGWNSASRLRVLPVLGLGATDALQLRGAAEVAGGDCRVLLRRTPHPVVGDVRRGLVAVRPQVLRELDTALVVPTATLARSGPDPGAGPAGDVPLVVADGDPDELACIGAAVSRPTAWLDEIAFIESTARLDGVRRDAEARATAIATANGAAPGTADIVEVSTVAVPYSPSGTVRIRVRVAGAPDGAQSPGRSAQLSPVPG</sequence>
<evidence type="ECO:0000259" key="2">
    <source>
        <dbReference type="Pfam" id="PF05378"/>
    </source>
</evidence>
<evidence type="ECO:0000256" key="1">
    <source>
        <dbReference type="SAM" id="MobiDB-lite"/>
    </source>
</evidence>
<evidence type="ECO:0000313" key="3">
    <source>
        <dbReference type="EMBL" id="MCH6171546.1"/>
    </source>
</evidence>
<feature type="region of interest" description="Disordered" evidence="1">
    <location>
        <begin position="413"/>
        <end position="432"/>
    </location>
</feature>
<gene>
    <name evidence="3" type="ORF">MMF94_38140</name>
</gene>
<dbReference type="PANTHER" id="PTHR11365">
    <property type="entry name" value="5-OXOPROLINASE RELATED"/>
    <property type="match status" value="1"/>
</dbReference>
<protein>
    <recommendedName>
        <fullName evidence="2">Hydantoinase/oxoprolinase N-terminal domain-containing protein</fullName>
    </recommendedName>
</protein>
<feature type="domain" description="Hydantoinase/oxoprolinase N-terminal" evidence="2">
    <location>
        <begin position="107"/>
        <end position="171"/>
    </location>
</feature>
<dbReference type="InterPro" id="IPR045079">
    <property type="entry name" value="Oxoprolinase-like"/>
</dbReference>
<proteinExistence type="predicted"/>
<accession>A0ABS9TTJ4</accession>
<dbReference type="PANTHER" id="PTHR11365:SF23">
    <property type="entry name" value="HYPOTHETICAL 5-OXOPROLINASE (EUROFUNG)-RELATED"/>
    <property type="match status" value="1"/>
</dbReference>